<evidence type="ECO:0000256" key="1">
    <source>
        <dbReference type="SAM" id="MobiDB-lite"/>
    </source>
</evidence>
<feature type="compositionally biased region" description="Acidic residues" evidence="1">
    <location>
        <begin position="69"/>
        <end position="90"/>
    </location>
</feature>
<keyword evidence="3" id="KW-1185">Reference proteome</keyword>
<dbReference type="EnsemblMetazoa" id="GBRI034957-RA">
    <property type="protein sequence ID" value="GBRI034957-PA"/>
    <property type="gene ID" value="GBRI034957"/>
</dbReference>
<organism evidence="2 3">
    <name type="scientific">Glossina brevipalpis</name>
    <dbReference type="NCBI Taxonomy" id="37001"/>
    <lineage>
        <taxon>Eukaryota</taxon>
        <taxon>Metazoa</taxon>
        <taxon>Ecdysozoa</taxon>
        <taxon>Arthropoda</taxon>
        <taxon>Hexapoda</taxon>
        <taxon>Insecta</taxon>
        <taxon>Pterygota</taxon>
        <taxon>Neoptera</taxon>
        <taxon>Endopterygota</taxon>
        <taxon>Diptera</taxon>
        <taxon>Brachycera</taxon>
        <taxon>Muscomorpha</taxon>
        <taxon>Hippoboscoidea</taxon>
        <taxon>Glossinidae</taxon>
        <taxon>Glossina</taxon>
    </lineage>
</organism>
<protein>
    <submittedName>
        <fullName evidence="2">Uncharacterized protein</fullName>
    </submittedName>
</protein>
<evidence type="ECO:0000313" key="2">
    <source>
        <dbReference type="EnsemblMetazoa" id="GBRI034957-PA"/>
    </source>
</evidence>
<reference evidence="2" key="2">
    <citation type="submission" date="2020-05" db="UniProtKB">
        <authorList>
            <consortium name="EnsemblMetazoa"/>
        </authorList>
    </citation>
    <scope>IDENTIFICATION</scope>
    <source>
        <strain evidence="2">IAEA</strain>
    </source>
</reference>
<dbReference type="Proteomes" id="UP000091820">
    <property type="component" value="Unassembled WGS sequence"/>
</dbReference>
<feature type="region of interest" description="Disordered" evidence="1">
    <location>
        <begin position="69"/>
        <end position="112"/>
    </location>
</feature>
<evidence type="ECO:0000313" key="3">
    <source>
        <dbReference type="Proteomes" id="UP000091820"/>
    </source>
</evidence>
<dbReference type="AlphaFoldDB" id="A0A1A9WWF1"/>
<reference evidence="3" key="1">
    <citation type="submission" date="2014-03" db="EMBL/GenBank/DDBJ databases">
        <authorList>
            <person name="Aksoy S."/>
            <person name="Warren W."/>
            <person name="Wilson R.K."/>
        </authorList>
    </citation>
    <scope>NUCLEOTIDE SEQUENCE [LARGE SCALE GENOMIC DNA]</scope>
    <source>
        <strain evidence="3">IAEA</strain>
    </source>
</reference>
<name>A0A1A9WWF1_9MUSC</name>
<dbReference type="STRING" id="37001.A0A1A9WWF1"/>
<proteinExistence type="predicted"/>
<accession>A0A1A9WWF1</accession>
<sequence>MLNAEEMPDFSKLLKKKKIKEIPEDAKDKDNIDENSQGILATDFELDAFLRARIIPKVVLYYTGYIIDDEDEDDDSYDGEEEEDDEESGEEKEHKTPCGNKKKPSPNECQQP</sequence>
<dbReference type="VEuPathDB" id="VectorBase:GBRI034957"/>